<name>A0AAN7PEA6_9COLE</name>
<reference evidence="2" key="1">
    <citation type="submission" date="2023-01" db="EMBL/GenBank/DDBJ databases">
        <title>Key to firefly adult light organ development and bioluminescence: homeobox transcription factors regulate luciferase expression and transportation to peroxisome.</title>
        <authorList>
            <person name="Fu X."/>
        </authorList>
    </citation>
    <scope>NUCLEOTIDE SEQUENCE [LARGE SCALE GENOMIC DNA]</scope>
</reference>
<organism evidence="1 2">
    <name type="scientific">Aquatica leii</name>
    <dbReference type="NCBI Taxonomy" id="1421715"/>
    <lineage>
        <taxon>Eukaryota</taxon>
        <taxon>Metazoa</taxon>
        <taxon>Ecdysozoa</taxon>
        <taxon>Arthropoda</taxon>
        <taxon>Hexapoda</taxon>
        <taxon>Insecta</taxon>
        <taxon>Pterygota</taxon>
        <taxon>Neoptera</taxon>
        <taxon>Endopterygota</taxon>
        <taxon>Coleoptera</taxon>
        <taxon>Polyphaga</taxon>
        <taxon>Elateriformia</taxon>
        <taxon>Elateroidea</taxon>
        <taxon>Lampyridae</taxon>
        <taxon>Luciolinae</taxon>
        <taxon>Aquatica</taxon>
    </lineage>
</organism>
<dbReference type="Proteomes" id="UP001353858">
    <property type="component" value="Unassembled WGS sequence"/>
</dbReference>
<dbReference type="AlphaFoldDB" id="A0AAN7PEA6"/>
<comment type="caution">
    <text evidence="1">The sequence shown here is derived from an EMBL/GenBank/DDBJ whole genome shotgun (WGS) entry which is preliminary data.</text>
</comment>
<protein>
    <submittedName>
        <fullName evidence="1">Uncharacterized protein</fullName>
    </submittedName>
</protein>
<gene>
    <name evidence="1" type="ORF">RN001_006978</name>
</gene>
<accession>A0AAN7PEA6</accession>
<keyword evidence="2" id="KW-1185">Reference proteome</keyword>
<proteinExistence type="predicted"/>
<dbReference type="EMBL" id="JARPUR010000002">
    <property type="protein sequence ID" value="KAK4883659.1"/>
    <property type="molecule type" value="Genomic_DNA"/>
</dbReference>
<sequence>MCNENSVLHSAFEESTNVVLSTPQTTRTARFFQKPVINAASKIIKEFTVVDQDEFNDSNIVLSNCYKNPYVYYDVIDILNFTKLCRPHNSNIKTVGIYANNVKSHFLSDYRYKLCETKNLHIVLDFTLVKMLPNFGEAIEVYGFVYVFKKVFVVQFWTHINSDDIQRQLSALLNRTCYTPLQYKLQQIV</sequence>
<evidence type="ECO:0000313" key="1">
    <source>
        <dbReference type="EMBL" id="KAK4883659.1"/>
    </source>
</evidence>
<evidence type="ECO:0000313" key="2">
    <source>
        <dbReference type="Proteomes" id="UP001353858"/>
    </source>
</evidence>